<dbReference type="AlphaFoldDB" id="A0A1I4PDE8"/>
<dbReference type="OrthoDB" id="9787898at2"/>
<evidence type="ECO:0000313" key="3">
    <source>
        <dbReference type="Proteomes" id="UP000199556"/>
    </source>
</evidence>
<dbReference type="Pfam" id="PF01976">
    <property type="entry name" value="DUF116"/>
    <property type="match status" value="1"/>
</dbReference>
<dbReference type="InterPro" id="IPR045864">
    <property type="entry name" value="aa-tRNA-synth_II/BPL/LPL"/>
</dbReference>
<reference evidence="2 3" key="1">
    <citation type="submission" date="2016-10" db="EMBL/GenBank/DDBJ databases">
        <authorList>
            <person name="de Groot N.N."/>
        </authorList>
    </citation>
    <scope>NUCLEOTIDE SEQUENCE [LARGE SCALE GENOMIC DNA]</scope>
    <source>
        <strain evidence="2 3">DSM 4180</strain>
    </source>
</reference>
<protein>
    <submittedName>
        <fullName evidence="2">Lipoate-protein ligase A</fullName>
    </submittedName>
</protein>
<keyword evidence="2" id="KW-0436">Ligase</keyword>
<dbReference type="STRING" id="195064.SAMN05421721_101177"/>
<dbReference type="GO" id="GO:0016874">
    <property type="term" value="F:ligase activity"/>
    <property type="evidence" value="ECO:0007669"/>
    <property type="project" value="UniProtKB-KW"/>
</dbReference>
<sequence length="522" mass="56618">MTARPCRVWSEGLAPGTVHAARDRVHLRDGVALGEARLRFHRYEPTASMGRFEAACHAVRGAYCQEAGIPVVRRLSGGGALYLCPGQCCLTLTLPRDWLGEGDTLTALMARLNRALARALGSLGIPARSAFPNDVEVDGRKLAAGFLAVEPEAILYHGVILEYLDVETLLKVLRFPREKLSSEGILSARQRFVTLEDLPNGPRDLETVKAAVTRALMEELALEAVPEPPARCAATAEPAPDPAGAMPGLQVDWEAEEGESWRAFLPTPGGVLHLRLVPDAAGRHIREATLAGAVHAAPVHLFADLCRALEGAPLEAAEVRLLHRLREVGAEMPGFGPEPLARLLRLALGRRGEQALGLTAAEANRLMVHRVDGSEAAPEILSRATVLLVPYCAKPAWCKWRHEDGCVECGGCEVGEAYRLARERGMQVVTITRYEHLREVFADMQRQGAPAYVGMCCRHFYLKRAHAFRAAAIPAVLMDITGSNCYELNQEDAAYEGRFSAEAALDAPLLEKVMAWVPPGAG</sequence>
<dbReference type="PANTHER" id="PTHR43679:SF2">
    <property type="entry name" value="OCTANOYL-[GCVH]:PROTEIN N-OCTANOYLTRANSFERASE"/>
    <property type="match status" value="1"/>
</dbReference>
<dbReference type="Gene3D" id="3.30.930.10">
    <property type="entry name" value="Bira Bifunctional Protein, Domain 2"/>
    <property type="match status" value="1"/>
</dbReference>
<dbReference type="PANTHER" id="PTHR43679">
    <property type="entry name" value="OCTANOYLTRANSFERASE LIPM-RELATED"/>
    <property type="match status" value="1"/>
</dbReference>
<gene>
    <name evidence="2" type="ORF">SAMN05421721_101177</name>
</gene>
<dbReference type="SUPFAM" id="SSF55681">
    <property type="entry name" value="Class II aaRS and biotin synthetases"/>
    <property type="match status" value="1"/>
</dbReference>
<dbReference type="RefSeq" id="WP_090483308.1">
    <property type="nucleotide sequence ID" value="NZ_FOUO01000001.1"/>
</dbReference>
<dbReference type="Proteomes" id="UP000199556">
    <property type="component" value="Unassembled WGS sequence"/>
</dbReference>
<organism evidence="2 3">
    <name type="scientific">Ectothiorhodospira mobilis</name>
    <dbReference type="NCBI Taxonomy" id="195064"/>
    <lineage>
        <taxon>Bacteria</taxon>
        <taxon>Pseudomonadati</taxon>
        <taxon>Pseudomonadota</taxon>
        <taxon>Gammaproteobacteria</taxon>
        <taxon>Chromatiales</taxon>
        <taxon>Ectothiorhodospiraceae</taxon>
        <taxon>Ectothiorhodospira</taxon>
    </lineage>
</organism>
<evidence type="ECO:0000259" key="1">
    <source>
        <dbReference type="PROSITE" id="PS51733"/>
    </source>
</evidence>
<proteinExistence type="predicted"/>
<dbReference type="PROSITE" id="PS51733">
    <property type="entry name" value="BPL_LPL_CATALYTIC"/>
    <property type="match status" value="1"/>
</dbReference>
<accession>A0A1I4PDE8</accession>
<keyword evidence="3" id="KW-1185">Reference proteome</keyword>
<dbReference type="Pfam" id="PF21948">
    <property type="entry name" value="LplA-B_cat"/>
    <property type="match status" value="1"/>
</dbReference>
<dbReference type="EMBL" id="FOUO01000001">
    <property type="protein sequence ID" value="SFM25556.1"/>
    <property type="molecule type" value="Genomic_DNA"/>
</dbReference>
<dbReference type="InterPro" id="IPR004143">
    <property type="entry name" value="BPL_LPL_catalytic"/>
</dbReference>
<dbReference type="InterPro" id="IPR050664">
    <property type="entry name" value="Octanoyltrans_LipM/LipL"/>
</dbReference>
<dbReference type="InterPro" id="IPR002829">
    <property type="entry name" value="DUF116"/>
</dbReference>
<name>A0A1I4PDE8_ECTMO</name>
<dbReference type="Gene3D" id="3.30.390.50">
    <property type="entry name" value="CO dehydrogenase flavoprotein, C-terminal domain"/>
    <property type="match status" value="1"/>
</dbReference>
<evidence type="ECO:0000313" key="2">
    <source>
        <dbReference type="EMBL" id="SFM25556.1"/>
    </source>
</evidence>
<feature type="domain" description="BPL/LPL catalytic" evidence="1">
    <location>
        <begin position="32"/>
        <end position="224"/>
    </location>
</feature>